<dbReference type="EMBL" id="BARW01015907">
    <property type="protein sequence ID" value="GAJ00245.1"/>
    <property type="molecule type" value="Genomic_DNA"/>
</dbReference>
<organism evidence="2">
    <name type="scientific">marine sediment metagenome</name>
    <dbReference type="NCBI Taxonomy" id="412755"/>
    <lineage>
        <taxon>unclassified sequences</taxon>
        <taxon>metagenomes</taxon>
        <taxon>ecological metagenomes</taxon>
    </lineage>
</organism>
<sequence>MVWALRKIGISAYGIDPSKTAQKYCRSPKYCLYTSTKKLPYKNSYFDLVYIHEVLEHLSPRDLPLLINELFRVSKGKIIHMICVKDRGKMVNDEPTHQIIQKSHGGKRNLRA</sequence>
<dbReference type="AlphaFoldDB" id="X1V6A2"/>
<gene>
    <name evidence="2" type="ORF">S12H4_27815</name>
</gene>
<dbReference type="GO" id="GO:0008757">
    <property type="term" value="F:S-adenosylmethionine-dependent methyltransferase activity"/>
    <property type="evidence" value="ECO:0007669"/>
    <property type="project" value="InterPro"/>
</dbReference>
<feature type="domain" description="Methyltransferase type 11" evidence="1">
    <location>
        <begin position="5"/>
        <end position="75"/>
    </location>
</feature>
<dbReference type="InterPro" id="IPR029063">
    <property type="entry name" value="SAM-dependent_MTases_sf"/>
</dbReference>
<evidence type="ECO:0000313" key="2">
    <source>
        <dbReference type="EMBL" id="GAJ00245.1"/>
    </source>
</evidence>
<protein>
    <recommendedName>
        <fullName evidence="1">Methyltransferase type 11 domain-containing protein</fullName>
    </recommendedName>
</protein>
<dbReference type="InterPro" id="IPR013216">
    <property type="entry name" value="Methyltransf_11"/>
</dbReference>
<evidence type="ECO:0000259" key="1">
    <source>
        <dbReference type="Pfam" id="PF08241"/>
    </source>
</evidence>
<dbReference type="Gene3D" id="3.40.50.150">
    <property type="entry name" value="Vaccinia Virus protein VP39"/>
    <property type="match status" value="1"/>
</dbReference>
<dbReference type="SUPFAM" id="SSF53335">
    <property type="entry name" value="S-adenosyl-L-methionine-dependent methyltransferases"/>
    <property type="match status" value="1"/>
</dbReference>
<name>X1V6A2_9ZZZZ</name>
<proteinExistence type="predicted"/>
<accession>X1V6A2</accession>
<reference evidence="2" key="1">
    <citation type="journal article" date="2014" name="Front. Microbiol.">
        <title>High frequency of phylogenetically diverse reductive dehalogenase-homologous genes in deep subseafloor sedimentary metagenomes.</title>
        <authorList>
            <person name="Kawai M."/>
            <person name="Futagami T."/>
            <person name="Toyoda A."/>
            <person name="Takaki Y."/>
            <person name="Nishi S."/>
            <person name="Hori S."/>
            <person name="Arai W."/>
            <person name="Tsubouchi T."/>
            <person name="Morono Y."/>
            <person name="Uchiyama I."/>
            <person name="Ito T."/>
            <person name="Fujiyama A."/>
            <person name="Inagaki F."/>
            <person name="Takami H."/>
        </authorList>
    </citation>
    <scope>NUCLEOTIDE SEQUENCE</scope>
    <source>
        <strain evidence="2">Expedition CK06-06</strain>
    </source>
</reference>
<comment type="caution">
    <text evidence="2">The sequence shown here is derived from an EMBL/GenBank/DDBJ whole genome shotgun (WGS) entry which is preliminary data.</text>
</comment>
<dbReference type="Pfam" id="PF08241">
    <property type="entry name" value="Methyltransf_11"/>
    <property type="match status" value="1"/>
</dbReference>